<dbReference type="OrthoDB" id="18487at2759"/>
<dbReference type="SMART" id="SM00181">
    <property type="entry name" value="EGF"/>
    <property type="match status" value="5"/>
</dbReference>
<evidence type="ECO:0000313" key="5">
    <source>
        <dbReference type="Proteomes" id="UP000692954"/>
    </source>
</evidence>
<dbReference type="InterPro" id="IPR006212">
    <property type="entry name" value="Furin_repeat"/>
</dbReference>
<feature type="domain" description="EGF-like" evidence="3">
    <location>
        <begin position="447"/>
        <end position="490"/>
    </location>
</feature>
<protein>
    <recommendedName>
        <fullName evidence="3">EGF-like domain-containing protein</fullName>
    </recommendedName>
</protein>
<sequence length="1135" mass="129763">MLFIGLFILIKITNTENKFCQCNSGQENVQFCFDAIENCLDCSNYEVEQNNVCISTTTCDQAEQQQKACKKCGEQYFLSNGKCWKGRKNCEYQIDDQCQKCNSTFLLKNSKDNIKICISKEILNCKYYQEQSEQCEECEINYHQSVNKTLCYQNIKNCDQHIDDKCSKCISGYAEHTNQTFCFPEILNCKLKQTIYLDETQRTYCSECKDNYEPTGNKQCSIMNKECLLFNLDLTVCLKCNNNFIINQVTRLCEYCPINYCSTCGDSTIFVKICSQCQTGYVKGSNALSCIGQCESQNSIMTNCVTCSNQTCTKCSDGYFINPQGKCTACSAKYASCEQCIINKCISCSNNYYYDNSKQYCYLCSSFNTGCQTCLNTLTQGTTNNIICQKCEQGFVLTSTQQCKKCNQLFENCDTCSNLGSNFQCITCLPGFLKVAEDKSEIYYCLDCSGSITNLQNCYECESQISTQEKRKYTCNQCKDGYYLEQQTCLPCPSTCTQCTTSTTCTKCQRSLILFNGQCTEDTTAFLLTSTTNSDDALAYANILITKSSLGPHPFIGTLNSKGFFCQSDKQCNMYGRCLLISCKCIKNIAGSRCQFTTTSDFIKLQTELLTYLNTQNQYDPNFVEIIQQISDTTYAVTESNIKSFQQFLDKQIIQQFDLKYFTAIGAISKNLFQQENIATQKLFNLDNSLFNAILKQAESIMISEIQTTAGPFHKQIIGKFDLFSDDSFSTFKFNFVKSYGTCDNDKKLLTPQIHLTDENLAEIKILQSDAQTPLIFNQMHLYYQNHRSSGQTINSTISRIQIIKSGKLLSVSGMNMIIVVPKSDQYYADVHENNVCVQWNEDKQIWENTRATLLKCKYYTVCQVSSLGDFGTYVQIVKNITNNQSSLSSIFEIPQEFEFVKTVQNCAFAISMTLIGLFLTLMTLLCILYNRPIKTKKKKKYSDIYETGQSGHVLVQNPSNQMRIRKKSKNFWSVYPINAIFTASSLEFSLQKLSLYLIQIQMYVTFTSVYLSSLPFKFGMLTAYYLLVIIQTWICNYLYGGLALAFRKKRKGKVLGFYWILWVILFIGNMIIGIWQMYGLEFKFDMYLLVGVLIEFVLDSIFCDLFLTYLYQSLFIDEVVGVFKIIKFKGYYEQ</sequence>
<name>A0A8S1PRP8_9CILI</name>
<dbReference type="SMART" id="SM00261">
    <property type="entry name" value="FU"/>
    <property type="match status" value="3"/>
</dbReference>
<comment type="caution">
    <text evidence="4">The sequence shown here is derived from an EMBL/GenBank/DDBJ whole genome shotgun (WGS) entry which is preliminary data.</text>
</comment>
<dbReference type="PANTHER" id="PTHR45756:SF1">
    <property type="entry name" value="PROTEIN KINASE DOMAIN CONTAINING PROTEIN"/>
    <property type="match status" value="1"/>
</dbReference>
<feature type="signal peptide" evidence="2">
    <location>
        <begin position="1"/>
        <end position="15"/>
    </location>
</feature>
<evidence type="ECO:0000256" key="1">
    <source>
        <dbReference type="SAM" id="Phobius"/>
    </source>
</evidence>
<dbReference type="InterPro" id="IPR000742">
    <property type="entry name" value="EGF"/>
</dbReference>
<feature type="domain" description="EGF-like" evidence="3">
    <location>
        <begin position="565"/>
        <end position="595"/>
    </location>
</feature>
<feature type="chain" id="PRO_5035855848" description="EGF-like domain-containing protein" evidence="2">
    <location>
        <begin position="16"/>
        <end position="1135"/>
    </location>
</feature>
<feature type="transmembrane region" description="Helical" evidence="1">
    <location>
        <begin position="1058"/>
        <end position="1079"/>
    </location>
</feature>
<dbReference type="AlphaFoldDB" id="A0A8S1PRP8"/>
<feature type="domain" description="EGF-like" evidence="3">
    <location>
        <begin position="491"/>
        <end position="520"/>
    </location>
</feature>
<evidence type="ECO:0000259" key="3">
    <source>
        <dbReference type="SMART" id="SM00181"/>
    </source>
</evidence>
<proteinExistence type="predicted"/>
<feature type="transmembrane region" description="Helical" evidence="1">
    <location>
        <begin position="1085"/>
        <end position="1108"/>
    </location>
</feature>
<keyword evidence="1" id="KW-0812">Transmembrane</keyword>
<keyword evidence="2" id="KW-0732">Signal</keyword>
<keyword evidence="5" id="KW-1185">Reference proteome</keyword>
<organism evidence="4 5">
    <name type="scientific">Paramecium sonneborni</name>
    <dbReference type="NCBI Taxonomy" id="65129"/>
    <lineage>
        <taxon>Eukaryota</taxon>
        <taxon>Sar</taxon>
        <taxon>Alveolata</taxon>
        <taxon>Ciliophora</taxon>
        <taxon>Intramacronucleata</taxon>
        <taxon>Oligohymenophorea</taxon>
        <taxon>Peniculida</taxon>
        <taxon>Parameciidae</taxon>
        <taxon>Paramecium</taxon>
    </lineage>
</organism>
<feature type="transmembrane region" description="Helical" evidence="1">
    <location>
        <begin position="908"/>
        <end position="931"/>
    </location>
</feature>
<dbReference type="Proteomes" id="UP000692954">
    <property type="component" value="Unassembled WGS sequence"/>
</dbReference>
<reference evidence="4" key="1">
    <citation type="submission" date="2021-01" db="EMBL/GenBank/DDBJ databases">
        <authorList>
            <consortium name="Genoscope - CEA"/>
            <person name="William W."/>
        </authorList>
    </citation>
    <scope>NUCLEOTIDE SEQUENCE</scope>
</reference>
<feature type="domain" description="EGF-like" evidence="3">
    <location>
        <begin position="405"/>
        <end position="446"/>
    </location>
</feature>
<feature type="transmembrane region" description="Helical" evidence="1">
    <location>
        <begin position="1024"/>
        <end position="1046"/>
    </location>
</feature>
<dbReference type="PANTHER" id="PTHR45756">
    <property type="entry name" value="PALMITOYLTRANSFERASE"/>
    <property type="match status" value="1"/>
</dbReference>
<keyword evidence="1" id="KW-0472">Membrane</keyword>
<evidence type="ECO:0000256" key="2">
    <source>
        <dbReference type="SAM" id="SignalP"/>
    </source>
</evidence>
<dbReference type="InterPro" id="IPR053215">
    <property type="entry name" value="TKL_Ser/Thr_kinase"/>
</dbReference>
<keyword evidence="1" id="KW-1133">Transmembrane helix</keyword>
<accession>A0A8S1PRP8</accession>
<feature type="domain" description="EGF-like" evidence="3">
    <location>
        <begin position="363"/>
        <end position="404"/>
    </location>
</feature>
<dbReference type="EMBL" id="CAJJDN010000085">
    <property type="protein sequence ID" value="CAD8105672.1"/>
    <property type="molecule type" value="Genomic_DNA"/>
</dbReference>
<evidence type="ECO:0000313" key="4">
    <source>
        <dbReference type="EMBL" id="CAD8105672.1"/>
    </source>
</evidence>
<gene>
    <name evidence="4" type="ORF">PSON_ATCC_30995.1.T0850043</name>
</gene>